<gene>
    <name evidence="3" type="ORF">OIDMADRAFT_148024</name>
</gene>
<reference evidence="4" key="2">
    <citation type="submission" date="2015-01" db="EMBL/GenBank/DDBJ databases">
        <title>Evolutionary Origins and Diversification of the Mycorrhizal Mutualists.</title>
        <authorList>
            <consortium name="DOE Joint Genome Institute"/>
            <consortium name="Mycorrhizal Genomics Consortium"/>
            <person name="Kohler A."/>
            <person name="Kuo A."/>
            <person name="Nagy L.G."/>
            <person name="Floudas D."/>
            <person name="Copeland A."/>
            <person name="Barry K.W."/>
            <person name="Cichocki N."/>
            <person name="Veneault-Fourrey C."/>
            <person name="LaButti K."/>
            <person name="Lindquist E.A."/>
            <person name="Lipzen A."/>
            <person name="Lundell T."/>
            <person name="Morin E."/>
            <person name="Murat C."/>
            <person name="Riley R."/>
            <person name="Ohm R."/>
            <person name="Sun H."/>
            <person name="Tunlid A."/>
            <person name="Henrissat B."/>
            <person name="Grigoriev I.V."/>
            <person name="Hibbett D.S."/>
            <person name="Martin F."/>
        </authorList>
    </citation>
    <scope>NUCLEOTIDE SEQUENCE [LARGE SCALE GENOMIC DNA]</scope>
    <source>
        <strain evidence="4">Zn</strain>
    </source>
</reference>
<dbReference type="OrthoDB" id="5150166at2759"/>
<dbReference type="PIRSF" id="PIRSF014753">
    <property type="entry name" value="UCP014753"/>
    <property type="match status" value="1"/>
</dbReference>
<evidence type="ECO:0000313" key="4">
    <source>
        <dbReference type="Proteomes" id="UP000054321"/>
    </source>
</evidence>
<dbReference type="Pfam" id="PF20938">
    <property type="entry name" value="DUF2264_C"/>
    <property type="match status" value="1"/>
</dbReference>
<feature type="domain" description="DUF2264" evidence="2">
    <location>
        <begin position="420"/>
        <end position="715"/>
    </location>
</feature>
<proteinExistence type="predicted"/>
<evidence type="ECO:0000259" key="2">
    <source>
        <dbReference type="Pfam" id="PF20938"/>
    </source>
</evidence>
<evidence type="ECO:0008006" key="5">
    <source>
        <dbReference type="Google" id="ProtNLM"/>
    </source>
</evidence>
<dbReference type="InterPro" id="IPR049349">
    <property type="entry name" value="DUF2264_N"/>
</dbReference>
<evidence type="ECO:0000313" key="3">
    <source>
        <dbReference type="EMBL" id="KIM96762.1"/>
    </source>
</evidence>
<organism evidence="3 4">
    <name type="scientific">Oidiodendron maius (strain Zn)</name>
    <dbReference type="NCBI Taxonomy" id="913774"/>
    <lineage>
        <taxon>Eukaryota</taxon>
        <taxon>Fungi</taxon>
        <taxon>Dikarya</taxon>
        <taxon>Ascomycota</taxon>
        <taxon>Pezizomycotina</taxon>
        <taxon>Leotiomycetes</taxon>
        <taxon>Leotiomycetes incertae sedis</taxon>
        <taxon>Myxotrichaceae</taxon>
        <taxon>Oidiodendron</taxon>
    </lineage>
</organism>
<dbReference type="Proteomes" id="UP000054321">
    <property type="component" value="Unassembled WGS sequence"/>
</dbReference>
<dbReference type="Pfam" id="PF10022">
    <property type="entry name" value="DUF2264"/>
    <property type="match status" value="1"/>
</dbReference>
<dbReference type="PANTHER" id="PTHR35339:SF2">
    <property type="entry name" value="DUF2264 DOMAIN-CONTAINING PROTEIN-RELATED"/>
    <property type="match status" value="1"/>
</dbReference>
<reference evidence="3 4" key="1">
    <citation type="submission" date="2014-04" db="EMBL/GenBank/DDBJ databases">
        <authorList>
            <consortium name="DOE Joint Genome Institute"/>
            <person name="Kuo A."/>
            <person name="Martino E."/>
            <person name="Perotto S."/>
            <person name="Kohler A."/>
            <person name="Nagy L.G."/>
            <person name="Floudas D."/>
            <person name="Copeland A."/>
            <person name="Barry K.W."/>
            <person name="Cichocki N."/>
            <person name="Veneault-Fourrey C."/>
            <person name="LaButti K."/>
            <person name="Lindquist E.A."/>
            <person name="Lipzen A."/>
            <person name="Lundell T."/>
            <person name="Morin E."/>
            <person name="Murat C."/>
            <person name="Sun H."/>
            <person name="Tunlid A."/>
            <person name="Henrissat B."/>
            <person name="Grigoriev I.V."/>
            <person name="Hibbett D.S."/>
            <person name="Martin F."/>
            <person name="Nordberg H.P."/>
            <person name="Cantor M.N."/>
            <person name="Hua S.X."/>
        </authorList>
    </citation>
    <scope>NUCLEOTIDE SEQUENCE [LARGE SCALE GENOMIC DNA]</scope>
    <source>
        <strain evidence="3 4">Zn</strain>
    </source>
</reference>
<feature type="domain" description="DUF2264" evidence="1">
    <location>
        <begin position="16"/>
        <end position="401"/>
    </location>
</feature>
<dbReference type="PANTHER" id="PTHR35339">
    <property type="entry name" value="LINALOOL DEHYDRATASE_ISOMERASE DOMAIN-CONTAINING PROTEIN"/>
    <property type="match status" value="1"/>
</dbReference>
<dbReference type="InterPro" id="IPR016624">
    <property type="entry name" value="UCP014753"/>
</dbReference>
<keyword evidence="4" id="KW-1185">Reference proteome</keyword>
<dbReference type="HOGENOM" id="CLU_028269_1_0_1"/>
<protein>
    <recommendedName>
        <fullName evidence="5">DUF2264 domain-containing protein</fullName>
    </recommendedName>
</protein>
<dbReference type="AlphaFoldDB" id="A0A0C3D499"/>
<dbReference type="InParanoid" id="A0A0C3D499"/>
<name>A0A0C3D499_OIDMZ</name>
<dbReference type="InterPro" id="IPR049237">
    <property type="entry name" value="DUF2264_C"/>
</dbReference>
<evidence type="ECO:0000259" key="1">
    <source>
        <dbReference type="Pfam" id="PF10022"/>
    </source>
</evidence>
<dbReference type="EMBL" id="KN832883">
    <property type="protein sequence ID" value="KIM96762.1"/>
    <property type="molecule type" value="Genomic_DNA"/>
</dbReference>
<accession>A0A0C3D499</accession>
<sequence length="734" mass="81811">MPPLPGFSDNPLKDWDDIIRAAIAFTKPLHQHFSPGAAVVRLPSSTGAHFDEGAARLEGFARPLWVISALLHSLQSDPVHTDAIRSLAQPWIDGICTGTNPDHPEYWGSIHNGDQRMVEAEVIACALLFAPNEFFHLLDETARANIVSWLRGMNGKDMPLNNWRWFRIFSNLALVLVANVPHAEVREEMERDLAIVDSFYIGQGWSGDGPWLTAEQEAEEERESVKSRRHDKIGCGRQADYYSGSFAIQFSQLLYSKFAADLDPKRTEIYRQRAREYGSSFWRYFDANGAAIPFGRSLTYRFACGGFFAALAVAQVPDMPAPLSSMGAVKGFLLRHLRWWANHSDDIFYPDGTMNIGYLYPNMYMAEDYNSPQSVYWSLKSMIVICLGKGHEFWSSQEAPYPKFSSVNLEITKPDYVAPVEVVSPPTQILCNHPQGHHHFLLSPGQFVAWPMKATQAKYCKFAYSSAFSFSVPTGPLIQQIAPDSMLALSRDGASTWAVKWKCSPVQFSTATLQSASASQAETVPLARVQWRPWADGQVNVTTTLIPPNRRWPDWHVRIHRIRLCRPRTLDSLHLVEGGFAISRVPANSSERVLPLLSDDESSLFNIQIGNGEGVYSSATSALILSKAGVSGIRGIASQDTGAAITTVHEAMKPDSNTNLTSQRTFIPVTTHEIFDFDSMSEVELVTSVFAVAASNDANVGGRTLRERWLDFPKIHRRQSALLENNEDVIILDG</sequence>